<dbReference type="EMBL" id="JAENGZ010002170">
    <property type="protein sequence ID" value="KAG6944622.1"/>
    <property type="molecule type" value="Genomic_DNA"/>
</dbReference>
<evidence type="ECO:0000256" key="1">
    <source>
        <dbReference type="SAM" id="MobiDB-lite"/>
    </source>
</evidence>
<sequence>MSIKLTDTDETVAPQSVSAATPKTLFSAPKMGGEGRTRPATYNQETCHKRRNIRGRYGDGHNW</sequence>
<evidence type="ECO:0000313" key="2">
    <source>
        <dbReference type="EMBL" id="KAG6944622.1"/>
    </source>
</evidence>
<comment type="caution">
    <text evidence="2">The sequence shown here is derived from an EMBL/GenBank/DDBJ whole genome shotgun (WGS) entry which is preliminary data.</text>
</comment>
<feature type="region of interest" description="Disordered" evidence="1">
    <location>
        <begin position="1"/>
        <end position="42"/>
    </location>
</feature>
<gene>
    <name evidence="2" type="ORF">JG687_00017761</name>
</gene>
<protein>
    <submittedName>
        <fullName evidence="2">Uncharacterized protein</fullName>
    </submittedName>
</protein>
<proteinExistence type="predicted"/>
<accession>A0A8T1TNH7</accession>
<dbReference type="AlphaFoldDB" id="A0A8T1TNH7"/>
<dbReference type="Proteomes" id="UP000688947">
    <property type="component" value="Unassembled WGS sequence"/>
</dbReference>
<organism evidence="2 3">
    <name type="scientific">Phytophthora cactorum</name>
    <dbReference type="NCBI Taxonomy" id="29920"/>
    <lineage>
        <taxon>Eukaryota</taxon>
        <taxon>Sar</taxon>
        <taxon>Stramenopiles</taxon>
        <taxon>Oomycota</taxon>
        <taxon>Peronosporomycetes</taxon>
        <taxon>Peronosporales</taxon>
        <taxon>Peronosporaceae</taxon>
        <taxon>Phytophthora</taxon>
    </lineage>
</organism>
<name>A0A8T1TNH7_9STRA</name>
<reference evidence="2" key="1">
    <citation type="submission" date="2021-01" db="EMBL/GenBank/DDBJ databases">
        <title>Phytophthora aleatoria, a newly-described species from Pinus radiata is distinct from Phytophthora cactorum isolates based on comparative genomics.</title>
        <authorList>
            <person name="Mcdougal R."/>
            <person name="Panda P."/>
            <person name="Williams N."/>
            <person name="Studholme D.J."/>
        </authorList>
    </citation>
    <scope>NUCLEOTIDE SEQUENCE</scope>
    <source>
        <strain evidence="2">NZFS 3830</strain>
    </source>
</reference>
<evidence type="ECO:0000313" key="3">
    <source>
        <dbReference type="Proteomes" id="UP000688947"/>
    </source>
</evidence>